<reference evidence="3 4" key="1">
    <citation type="journal article" date="2012" name="Science">
        <title>The Paleozoic origin of enzymatic lignin decomposition reconstructed from 31 fungal genomes.</title>
        <authorList>
            <person name="Floudas D."/>
            <person name="Binder M."/>
            <person name="Riley R."/>
            <person name="Barry K."/>
            <person name="Blanchette R.A."/>
            <person name="Henrissat B."/>
            <person name="Martinez A.T."/>
            <person name="Otillar R."/>
            <person name="Spatafora J.W."/>
            <person name="Yadav J.S."/>
            <person name="Aerts A."/>
            <person name="Benoit I."/>
            <person name="Boyd A."/>
            <person name="Carlson A."/>
            <person name="Copeland A."/>
            <person name="Coutinho P.M."/>
            <person name="de Vries R.P."/>
            <person name="Ferreira P."/>
            <person name="Findley K."/>
            <person name="Foster B."/>
            <person name="Gaskell J."/>
            <person name="Glotzer D."/>
            <person name="Gorecki P."/>
            <person name="Heitman J."/>
            <person name="Hesse C."/>
            <person name="Hori C."/>
            <person name="Igarashi K."/>
            <person name="Jurgens J.A."/>
            <person name="Kallen N."/>
            <person name="Kersten P."/>
            <person name="Kohler A."/>
            <person name="Kuees U."/>
            <person name="Kumar T.K.A."/>
            <person name="Kuo A."/>
            <person name="LaButti K."/>
            <person name="Larrondo L.F."/>
            <person name="Lindquist E."/>
            <person name="Ling A."/>
            <person name="Lombard V."/>
            <person name="Lucas S."/>
            <person name="Lundell T."/>
            <person name="Martin R."/>
            <person name="McLaughlin D.J."/>
            <person name="Morgenstern I."/>
            <person name="Morin E."/>
            <person name="Murat C."/>
            <person name="Nagy L.G."/>
            <person name="Nolan M."/>
            <person name="Ohm R.A."/>
            <person name="Patyshakuliyeva A."/>
            <person name="Rokas A."/>
            <person name="Ruiz-Duenas F.J."/>
            <person name="Sabat G."/>
            <person name="Salamov A."/>
            <person name="Samejima M."/>
            <person name="Schmutz J."/>
            <person name="Slot J.C."/>
            <person name="St John F."/>
            <person name="Stenlid J."/>
            <person name="Sun H."/>
            <person name="Sun S."/>
            <person name="Syed K."/>
            <person name="Tsang A."/>
            <person name="Wiebenga A."/>
            <person name="Young D."/>
            <person name="Pisabarro A."/>
            <person name="Eastwood D.C."/>
            <person name="Martin F."/>
            <person name="Cullen D."/>
            <person name="Grigoriev I.V."/>
            <person name="Hibbett D.S."/>
        </authorList>
    </citation>
    <scope>NUCLEOTIDE SEQUENCE</scope>
    <source>
        <strain evidence="4">FP-58527</strain>
    </source>
</reference>
<accession>S8E1W6</accession>
<evidence type="ECO:0000256" key="1">
    <source>
        <dbReference type="PROSITE-ProRule" id="PRU00042"/>
    </source>
</evidence>
<dbReference type="AlphaFoldDB" id="S8E1W6"/>
<dbReference type="Pfam" id="PF18759">
    <property type="entry name" value="Plavaka"/>
    <property type="match status" value="1"/>
</dbReference>
<name>S8E1W6_FOMSC</name>
<keyword evidence="1" id="KW-0863">Zinc-finger</keyword>
<dbReference type="Proteomes" id="UP000015241">
    <property type="component" value="Unassembled WGS sequence"/>
</dbReference>
<dbReference type="eggNOG" id="ENOG502SM5A">
    <property type="taxonomic scope" value="Eukaryota"/>
</dbReference>
<keyword evidence="1" id="KW-0862">Zinc</keyword>
<feature type="domain" description="C2H2-type" evidence="2">
    <location>
        <begin position="3"/>
        <end position="25"/>
    </location>
</feature>
<dbReference type="InterPro" id="IPR013087">
    <property type="entry name" value="Znf_C2H2_type"/>
</dbReference>
<dbReference type="PROSITE" id="PS50157">
    <property type="entry name" value="ZINC_FINGER_C2H2_2"/>
    <property type="match status" value="1"/>
</dbReference>
<keyword evidence="1" id="KW-0479">Metal-binding</keyword>
<organism evidence="3 4">
    <name type="scientific">Fomitopsis schrenkii</name>
    <name type="common">Brown rot fungus</name>
    <dbReference type="NCBI Taxonomy" id="2126942"/>
    <lineage>
        <taxon>Eukaryota</taxon>
        <taxon>Fungi</taxon>
        <taxon>Dikarya</taxon>
        <taxon>Basidiomycota</taxon>
        <taxon>Agaricomycotina</taxon>
        <taxon>Agaricomycetes</taxon>
        <taxon>Polyporales</taxon>
        <taxon>Fomitopsis</taxon>
    </lineage>
</organism>
<proteinExistence type="predicted"/>
<gene>
    <name evidence="3" type="ORF">FOMPIDRAFT_1031068</name>
</gene>
<dbReference type="GO" id="GO:0008270">
    <property type="term" value="F:zinc ion binding"/>
    <property type="evidence" value="ECO:0007669"/>
    <property type="project" value="UniProtKB-KW"/>
</dbReference>
<evidence type="ECO:0000259" key="2">
    <source>
        <dbReference type="PROSITE" id="PS50157"/>
    </source>
</evidence>
<dbReference type="EMBL" id="KE504159">
    <property type="protein sequence ID" value="EPS99166.1"/>
    <property type="molecule type" value="Genomic_DNA"/>
</dbReference>
<dbReference type="HOGENOM" id="CLU_006344_1_0_1"/>
<protein>
    <recommendedName>
        <fullName evidence="2">C2H2-type domain-containing protein</fullName>
    </recommendedName>
</protein>
<dbReference type="PROSITE" id="PS00028">
    <property type="entry name" value="ZINC_FINGER_C2H2_1"/>
    <property type="match status" value="1"/>
</dbReference>
<dbReference type="InterPro" id="IPR041078">
    <property type="entry name" value="Plavaka"/>
</dbReference>
<dbReference type="OrthoDB" id="3199698at2759"/>
<sequence length="837" mass="95411">MALWCTSCSRTFPTGHAFRTHTRNHKVPQVQPCNPRLYYHPHLTSRPCDQNGVFLPPSSPLPPHKPLDGFAPFDNRPSFEFAELMFEKMLCLKEDINQLLRIWAAKMSLSDMLETIDSIPWGNAPWYSFKLHWNGLITADSTAWKHAEYVFHVCNPLQVFKNMLDTREYKKKFHPAAYKEFVAPGGRCFSEFMSGSWAWKESITSDPSTHGAMLTTIISGTDKTTVTVGTGHQEFHPVYASLGDALMPVAFLAIPKGSHKDENNVDFRIFKKQMYHAALVRIFDPVKPYMTTPCVTCCPNGHYQKVIYSLGPFIADYPEQVYLSGIVQGWCLKCFASTDSLEPRQRSREVTQLMRDTYSHDPGILWDVFRIAPGVKPFTDHFPHANIHEALSPDLLHQVIKGTFKDHLIEWVLKYIKIHHSAHEANLVIDDLDHRLHLVPNFPGRNFKQWTGNDSKALMKIFIPAIAGIVPDRIVQCMHMFMDFCYIARRSLHNEHSLQEMDDKLAEFYELHSVFHDKDIRDSFALPRQHTLAHFVRGIHLFGSPNGLCTSITESKHIHAVKQPWCAMNKNNPLLQILNINTCRSKLAAARTQFSSHGMLQHNVLTAARRAMDLELFEDDKIIPGPFDDGDAGGINNHQLPDAENQHFLDVSNVDGDPEPAAVILAKKLACSRSIARLDLPVHVKECLPELIHRLLYEQLNTDDEALDAKDVDINNCPHFHRHIAIFNSVCAFFYTPSELCGPGGMHCEVIHSHPCWYGHYEQWDTVLIQVESNDDIMGDIGLVHTDCIVRACHLAPVYGPARLPTDFNYSWSHIAFSLFYFNKYVDYPSHECYPLA</sequence>
<evidence type="ECO:0000313" key="4">
    <source>
        <dbReference type="Proteomes" id="UP000015241"/>
    </source>
</evidence>
<dbReference type="InParanoid" id="S8E1W6"/>
<evidence type="ECO:0000313" key="3">
    <source>
        <dbReference type="EMBL" id="EPS99166.1"/>
    </source>
</evidence>
<dbReference type="STRING" id="743788.S8E1W6"/>
<keyword evidence="4" id="KW-1185">Reference proteome</keyword>